<dbReference type="Pfam" id="PF00672">
    <property type="entry name" value="HAMP"/>
    <property type="match status" value="1"/>
</dbReference>
<evidence type="ECO:0000256" key="3">
    <source>
        <dbReference type="ARBA" id="ARBA00023224"/>
    </source>
</evidence>
<dbReference type="Proteomes" id="UP000017142">
    <property type="component" value="Unassembled WGS sequence"/>
</dbReference>
<evidence type="ECO:0000313" key="10">
    <source>
        <dbReference type="Proteomes" id="UP000017142"/>
    </source>
</evidence>
<dbReference type="CDD" id="cd06225">
    <property type="entry name" value="HAMP"/>
    <property type="match status" value="1"/>
</dbReference>
<feature type="domain" description="Methyl-accepting transducer" evidence="7">
    <location>
        <begin position="360"/>
        <end position="589"/>
    </location>
</feature>
<proteinExistence type="inferred from homology"/>
<dbReference type="GO" id="GO:0004888">
    <property type="term" value="F:transmembrane signaling receptor activity"/>
    <property type="evidence" value="ECO:0007669"/>
    <property type="project" value="TreeGrafter"/>
</dbReference>
<name>A0AAV3K766_9GAMM</name>
<dbReference type="SUPFAM" id="SSF58104">
    <property type="entry name" value="Methyl-accepting chemotaxis protein (MCP) signaling domain"/>
    <property type="match status" value="1"/>
</dbReference>
<dbReference type="InterPro" id="IPR003660">
    <property type="entry name" value="HAMP_dom"/>
</dbReference>
<feature type="domain" description="HAMP" evidence="8">
    <location>
        <begin position="303"/>
        <end position="355"/>
    </location>
</feature>
<gene>
    <name evidence="9" type="ORF">A544_3365</name>
</gene>
<dbReference type="FunFam" id="1.10.287.950:FF:000001">
    <property type="entry name" value="Methyl-accepting chemotaxis sensory transducer"/>
    <property type="match status" value="1"/>
</dbReference>
<evidence type="ECO:0000256" key="5">
    <source>
        <dbReference type="PROSITE-ProRule" id="PRU00284"/>
    </source>
</evidence>
<dbReference type="SMART" id="SM00304">
    <property type="entry name" value="HAMP"/>
    <property type="match status" value="1"/>
</dbReference>
<feature type="transmembrane region" description="Helical" evidence="6">
    <location>
        <begin position="279"/>
        <end position="301"/>
    </location>
</feature>
<keyword evidence="6" id="KW-0812">Transmembrane</keyword>
<keyword evidence="3 5" id="KW-0807">Transducer</keyword>
<dbReference type="SMART" id="SM01358">
    <property type="entry name" value="HBM"/>
    <property type="match status" value="1"/>
</dbReference>
<evidence type="ECO:0000256" key="1">
    <source>
        <dbReference type="ARBA" id="ARBA00004370"/>
    </source>
</evidence>
<keyword evidence="6" id="KW-1133">Transmembrane helix</keyword>
<accession>A0AAV3K766</accession>
<dbReference type="InterPro" id="IPR051310">
    <property type="entry name" value="MCP_chemotaxis"/>
</dbReference>
<comment type="similarity">
    <text evidence="4">Belongs to the methyl-accepting chemotaxis (MCP) protein family.</text>
</comment>
<dbReference type="GO" id="GO:0007165">
    <property type="term" value="P:signal transduction"/>
    <property type="evidence" value="ECO:0007669"/>
    <property type="project" value="UniProtKB-KW"/>
</dbReference>
<dbReference type="Gene3D" id="1.10.287.950">
    <property type="entry name" value="Methyl-accepting chemotaxis protein"/>
    <property type="match status" value="1"/>
</dbReference>
<dbReference type="PROSITE" id="PS50885">
    <property type="entry name" value="HAMP"/>
    <property type="match status" value="1"/>
</dbReference>
<comment type="subcellular location">
    <subcellularLocation>
        <location evidence="1">Membrane</location>
    </subcellularLocation>
</comment>
<evidence type="ECO:0000256" key="2">
    <source>
        <dbReference type="ARBA" id="ARBA00022500"/>
    </source>
</evidence>
<comment type="caution">
    <text evidence="9">The sequence shown here is derived from an EMBL/GenBank/DDBJ whole genome shotgun (WGS) entry which is preliminary data.</text>
</comment>
<evidence type="ECO:0000256" key="4">
    <source>
        <dbReference type="ARBA" id="ARBA00029447"/>
    </source>
</evidence>
<dbReference type="EMBL" id="AMWE01000004">
    <property type="protein sequence ID" value="ERO56792.1"/>
    <property type="molecule type" value="Genomic_DNA"/>
</dbReference>
<organism evidence="9 10">
    <name type="scientific">Dickeya solani D s0432-1</name>
    <dbReference type="NCBI Taxonomy" id="1231725"/>
    <lineage>
        <taxon>Bacteria</taxon>
        <taxon>Pseudomonadati</taxon>
        <taxon>Pseudomonadota</taxon>
        <taxon>Gammaproteobacteria</taxon>
        <taxon>Enterobacterales</taxon>
        <taxon>Pectobacteriaceae</taxon>
        <taxon>Dickeya</taxon>
    </lineage>
</organism>
<evidence type="ECO:0000259" key="7">
    <source>
        <dbReference type="PROSITE" id="PS50111"/>
    </source>
</evidence>
<reference evidence="10" key="1">
    <citation type="journal article" date="2013" name="Diversity">
        <title>Genome Sequence of Dickeya solani, a New soft Rot Pathogen of Potato, Suggests its Emergence May Be Related to a Novel Combination of Non-Ribosomal Peptide/Polyketide Synthetase Clusters.</title>
        <authorList>
            <person name="Garlant L."/>
            <person name="Koskinen P."/>
            <person name="Rouhiainen L."/>
            <person name="Laine P."/>
            <person name="Paulin L."/>
            <person name="Auvinen P."/>
            <person name="Holm L."/>
            <person name="Pirhonen M."/>
        </authorList>
    </citation>
    <scope>NUCLEOTIDE SEQUENCE [LARGE SCALE GENOMIC DNA]</scope>
    <source>
        <strain evidence="10">D s0432-1</strain>
    </source>
</reference>
<evidence type="ECO:0000313" key="9">
    <source>
        <dbReference type="EMBL" id="ERO56792.1"/>
    </source>
</evidence>
<dbReference type="GO" id="GO:0006935">
    <property type="term" value="P:chemotaxis"/>
    <property type="evidence" value="ECO:0007669"/>
    <property type="project" value="UniProtKB-KW"/>
</dbReference>
<keyword evidence="6" id="KW-0472">Membrane</keyword>
<evidence type="ECO:0000259" key="8">
    <source>
        <dbReference type="PROSITE" id="PS50885"/>
    </source>
</evidence>
<dbReference type="Pfam" id="PF00015">
    <property type="entry name" value="MCPsignal"/>
    <property type="match status" value="1"/>
</dbReference>
<dbReference type="GO" id="GO:0005886">
    <property type="term" value="C:plasma membrane"/>
    <property type="evidence" value="ECO:0007669"/>
    <property type="project" value="TreeGrafter"/>
</dbReference>
<sequence>MKFINKMKVSHKLYGGFAIVLMLVILASGFGAVRFFIIRDLYVKTIIMNDMNHYLDQSKIARIKYFFSFDETNLTNLVKYNNQIVDQINKAKTLIWGNEYSDYFNSLDQDMKQYWQDLDNLKMALNKVKEASKAIDALDKGDMLARFTGSLPLKPDETELLAKRDNTLLAFFKLANSMQSLQRLGSTDSLKTLQSNYDDVRKIYADFSAAVDSERKSKLADVDKYMASYSQAAMQYVDNLTRLKDSDAKFRITGDKITADIANIVGSIDAKNSSVINSAVLQVVVLGVLAVLFGLLIAWSVTRLITRSIMSNLKLAETIADGDLSTSVTVERHDELGMLTAAMMGMTLRLRTLVRDIRKSVNQVAHASTAIAAGNSDLSSRTEQQSSAIVETAASMEQLTSTVKNNADNARHASQITGQASDIANKGGDIIRKVVSTMSEISGSSKKISDITSVINSIAFQTNILALNAAVEAARAGEQGRGFAVVASEVRSLAQRSSQAAKEIEALITESVSRVDAGTALVARAGSTMEEIVAAVGSVNTLMSEISTASDEQSRGISQIGSAVTEMDSTIQQNASMVHESSSAANALEEQVARLAELIAVFHLPEGEEDREEDGYHQTTRIAARRLLS</sequence>
<dbReference type="PANTHER" id="PTHR43531">
    <property type="entry name" value="PROTEIN ICFG"/>
    <property type="match status" value="1"/>
</dbReference>
<dbReference type="InterPro" id="IPR004089">
    <property type="entry name" value="MCPsignal_dom"/>
</dbReference>
<protein>
    <submittedName>
        <fullName evidence="9">Methyl-accepting chemotaxis citrate transducer</fullName>
    </submittedName>
</protein>
<dbReference type="AlphaFoldDB" id="A0AAV3K766"/>
<evidence type="ECO:0000256" key="6">
    <source>
        <dbReference type="SAM" id="Phobius"/>
    </source>
</evidence>
<dbReference type="PROSITE" id="PS50111">
    <property type="entry name" value="CHEMOTAXIS_TRANSDUC_2"/>
    <property type="match status" value="1"/>
</dbReference>
<dbReference type="PANTHER" id="PTHR43531:SF5">
    <property type="entry name" value="METHYL-ACCEPTING CHEMOTAXIS PROTEIN III"/>
    <property type="match status" value="1"/>
</dbReference>
<dbReference type="SMART" id="SM00283">
    <property type="entry name" value="MA"/>
    <property type="match status" value="1"/>
</dbReference>
<dbReference type="InterPro" id="IPR032255">
    <property type="entry name" value="HBM"/>
</dbReference>
<dbReference type="CDD" id="cd11386">
    <property type="entry name" value="MCP_signal"/>
    <property type="match status" value="1"/>
</dbReference>
<keyword evidence="2" id="KW-0145">Chemotaxis</keyword>